<gene>
    <name evidence="2" type="ORF">DFH07DRAFT_766063</name>
</gene>
<evidence type="ECO:0000313" key="2">
    <source>
        <dbReference type="EMBL" id="KAJ7777828.1"/>
    </source>
</evidence>
<dbReference type="AlphaFoldDB" id="A0AAD7K3N1"/>
<organism evidence="2 3">
    <name type="scientific">Mycena maculata</name>
    <dbReference type="NCBI Taxonomy" id="230809"/>
    <lineage>
        <taxon>Eukaryota</taxon>
        <taxon>Fungi</taxon>
        <taxon>Dikarya</taxon>
        <taxon>Basidiomycota</taxon>
        <taxon>Agaricomycotina</taxon>
        <taxon>Agaricomycetes</taxon>
        <taxon>Agaricomycetidae</taxon>
        <taxon>Agaricales</taxon>
        <taxon>Marasmiineae</taxon>
        <taxon>Mycenaceae</taxon>
        <taxon>Mycena</taxon>
    </lineage>
</organism>
<name>A0AAD7K3N1_9AGAR</name>
<feature type="compositionally biased region" description="Pro residues" evidence="1">
    <location>
        <begin position="43"/>
        <end position="55"/>
    </location>
</feature>
<dbReference type="EMBL" id="JARJLG010000009">
    <property type="protein sequence ID" value="KAJ7777828.1"/>
    <property type="molecule type" value="Genomic_DNA"/>
</dbReference>
<reference evidence="2" key="1">
    <citation type="submission" date="2023-03" db="EMBL/GenBank/DDBJ databases">
        <title>Massive genome expansion in bonnet fungi (Mycena s.s.) driven by repeated elements and novel gene families across ecological guilds.</title>
        <authorList>
            <consortium name="Lawrence Berkeley National Laboratory"/>
            <person name="Harder C.B."/>
            <person name="Miyauchi S."/>
            <person name="Viragh M."/>
            <person name="Kuo A."/>
            <person name="Thoen E."/>
            <person name="Andreopoulos B."/>
            <person name="Lu D."/>
            <person name="Skrede I."/>
            <person name="Drula E."/>
            <person name="Henrissat B."/>
            <person name="Morin E."/>
            <person name="Kohler A."/>
            <person name="Barry K."/>
            <person name="LaButti K."/>
            <person name="Morin E."/>
            <person name="Salamov A."/>
            <person name="Lipzen A."/>
            <person name="Mereny Z."/>
            <person name="Hegedus B."/>
            <person name="Baldrian P."/>
            <person name="Stursova M."/>
            <person name="Weitz H."/>
            <person name="Taylor A."/>
            <person name="Grigoriev I.V."/>
            <person name="Nagy L.G."/>
            <person name="Martin F."/>
            <person name="Kauserud H."/>
        </authorList>
    </citation>
    <scope>NUCLEOTIDE SEQUENCE</scope>
    <source>
        <strain evidence="2">CBHHK188m</strain>
    </source>
</reference>
<evidence type="ECO:0000256" key="1">
    <source>
        <dbReference type="SAM" id="MobiDB-lite"/>
    </source>
</evidence>
<comment type="caution">
    <text evidence="2">The sequence shown here is derived from an EMBL/GenBank/DDBJ whole genome shotgun (WGS) entry which is preliminary data.</text>
</comment>
<feature type="region of interest" description="Disordered" evidence="1">
    <location>
        <begin position="41"/>
        <end position="75"/>
    </location>
</feature>
<proteinExistence type="predicted"/>
<sequence length="203" mass="22719">MTNLSPKYLDDFDPNFLAFLANLSIADELLPPATSALRAVPVSPLPPRTPSPSPPSDASHRHTFPSARPRTYTADPLDRPSIYRIQSTTEWAWAGFATQGIHDTSVCKIQVGERSKKPRFDKAAYVVFCGRRLGVFLTWYVLIVAGDQTTGHRCPQLHLLRLPHQGQGRRGVPLCTGVFMGAPLERPRYIWHPCTTLPDWPHQ</sequence>
<evidence type="ECO:0000313" key="3">
    <source>
        <dbReference type="Proteomes" id="UP001215280"/>
    </source>
</evidence>
<protein>
    <submittedName>
        <fullName evidence="2">Uncharacterized protein</fullName>
    </submittedName>
</protein>
<dbReference type="Proteomes" id="UP001215280">
    <property type="component" value="Unassembled WGS sequence"/>
</dbReference>
<keyword evidence="3" id="KW-1185">Reference proteome</keyword>
<accession>A0AAD7K3N1</accession>